<dbReference type="KEGG" id="lfo:LMK00_10405"/>
<accession>A0A9Q8Y1S6</accession>
<dbReference type="Proteomes" id="UP001056730">
    <property type="component" value="Chromosome"/>
</dbReference>
<protein>
    <submittedName>
        <fullName evidence="2">Helix-turn-helix transcriptional regulator</fullName>
    </submittedName>
</protein>
<gene>
    <name evidence="2" type="ORF">LMK00_10405</name>
</gene>
<dbReference type="EMBL" id="CP086395">
    <property type="protein sequence ID" value="USJ20211.1"/>
    <property type="molecule type" value="Genomic_DNA"/>
</dbReference>
<dbReference type="RefSeq" id="WP_252175421.1">
    <property type="nucleotide sequence ID" value="NZ_CP086395.1"/>
</dbReference>
<dbReference type="Pfam" id="PF13443">
    <property type="entry name" value="HTH_26"/>
    <property type="match status" value="1"/>
</dbReference>
<dbReference type="SMART" id="SM00530">
    <property type="entry name" value="HTH_XRE"/>
    <property type="match status" value="1"/>
</dbReference>
<proteinExistence type="predicted"/>
<evidence type="ECO:0000313" key="3">
    <source>
        <dbReference type="Proteomes" id="UP001056730"/>
    </source>
</evidence>
<dbReference type="InterPro" id="IPR010982">
    <property type="entry name" value="Lambda_DNA-bd_dom_sf"/>
</dbReference>
<dbReference type="Gene3D" id="1.10.260.40">
    <property type="entry name" value="lambda repressor-like DNA-binding domains"/>
    <property type="match status" value="1"/>
</dbReference>
<dbReference type="SUPFAM" id="SSF47413">
    <property type="entry name" value="lambda repressor-like DNA-binding domains"/>
    <property type="match status" value="1"/>
</dbReference>
<organism evidence="2 3">
    <name type="scientific">Lactococcus formosensis</name>
    <dbReference type="NCBI Taxonomy" id="1281486"/>
    <lineage>
        <taxon>Bacteria</taxon>
        <taxon>Bacillati</taxon>
        <taxon>Bacillota</taxon>
        <taxon>Bacilli</taxon>
        <taxon>Lactobacillales</taxon>
        <taxon>Streptococcaceae</taxon>
        <taxon>Lactococcus</taxon>
    </lineage>
</organism>
<dbReference type="AlphaFoldDB" id="A0A9Q8Y1S6"/>
<reference evidence="2" key="1">
    <citation type="journal article" date="2022" name="Front. Microbiol.">
        <title>Feed Insects as a Reservoir of Granadaene-Producing Lactococci.</title>
        <authorList>
            <person name="Neuzil-Bunesova V."/>
            <person name="Ramirez Garcia A."/>
            <person name="Modrackova N."/>
            <person name="Makovska M."/>
            <person name="Sabolova M."/>
            <person name="Sproer C."/>
            <person name="Bunk B."/>
            <person name="Blom J."/>
            <person name="Schwab C."/>
        </authorList>
    </citation>
    <scope>NUCLEOTIDE SEQUENCE</scope>
    <source>
        <strain evidence="2">I4/6O</strain>
    </source>
</reference>
<dbReference type="PROSITE" id="PS50943">
    <property type="entry name" value="HTH_CROC1"/>
    <property type="match status" value="1"/>
</dbReference>
<name>A0A9Q8Y1S6_9LACT</name>
<feature type="domain" description="HTH cro/C1-type" evidence="1">
    <location>
        <begin position="5"/>
        <end position="59"/>
    </location>
</feature>
<sequence length="64" mass="7145">MINNLKILLVKRDMTARDFSKVSGISESTLSKIISGKTDPKLSTIFKICSILNVKIGELLDKDY</sequence>
<dbReference type="InterPro" id="IPR001387">
    <property type="entry name" value="Cro/C1-type_HTH"/>
</dbReference>
<dbReference type="CDD" id="cd00093">
    <property type="entry name" value="HTH_XRE"/>
    <property type="match status" value="1"/>
</dbReference>
<evidence type="ECO:0000313" key="2">
    <source>
        <dbReference type="EMBL" id="USJ20211.1"/>
    </source>
</evidence>
<dbReference type="GO" id="GO:0003677">
    <property type="term" value="F:DNA binding"/>
    <property type="evidence" value="ECO:0007669"/>
    <property type="project" value="InterPro"/>
</dbReference>
<evidence type="ECO:0000259" key="1">
    <source>
        <dbReference type="PROSITE" id="PS50943"/>
    </source>
</evidence>